<keyword evidence="1" id="KW-1133">Transmembrane helix</keyword>
<comment type="caution">
    <text evidence="2">The sequence shown here is derived from an EMBL/GenBank/DDBJ whole genome shotgun (WGS) entry which is preliminary data.</text>
</comment>
<feature type="transmembrane region" description="Helical" evidence="1">
    <location>
        <begin position="86"/>
        <end position="104"/>
    </location>
</feature>
<feature type="transmembrane region" description="Helical" evidence="1">
    <location>
        <begin position="16"/>
        <end position="40"/>
    </location>
</feature>
<evidence type="ECO:0000313" key="3">
    <source>
        <dbReference type="Proteomes" id="UP001500851"/>
    </source>
</evidence>
<dbReference type="Proteomes" id="UP001500851">
    <property type="component" value="Unassembled WGS sequence"/>
</dbReference>
<accession>A0ABN2LDR5</accession>
<dbReference type="EMBL" id="BAAAOB010000001">
    <property type="protein sequence ID" value="GAA1785301.1"/>
    <property type="molecule type" value="Genomic_DNA"/>
</dbReference>
<dbReference type="RefSeq" id="WP_344030716.1">
    <property type="nucleotide sequence ID" value="NZ_BAAAOB010000001.1"/>
</dbReference>
<name>A0ABN2LDR5_9MICO</name>
<evidence type="ECO:0000256" key="1">
    <source>
        <dbReference type="SAM" id="Phobius"/>
    </source>
</evidence>
<protein>
    <submittedName>
        <fullName evidence="2">Uncharacterized protein</fullName>
    </submittedName>
</protein>
<evidence type="ECO:0000313" key="2">
    <source>
        <dbReference type="EMBL" id="GAA1785301.1"/>
    </source>
</evidence>
<reference evidence="2 3" key="1">
    <citation type="journal article" date="2019" name="Int. J. Syst. Evol. Microbiol.">
        <title>The Global Catalogue of Microorganisms (GCM) 10K type strain sequencing project: providing services to taxonomists for standard genome sequencing and annotation.</title>
        <authorList>
            <consortium name="The Broad Institute Genomics Platform"/>
            <consortium name="The Broad Institute Genome Sequencing Center for Infectious Disease"/>
            <person name="Wu L."/>
            <person name="Ma J."/>
        </authorList>
    </citation>
    <scope>NUCLEOTIDE SEQUENCE [LARGE SCALE GENOMIC DNA]</scope>
    <source>
        <strain evidence="2 3">JCM 14736</strain>
    </source>
</reference>
<organism evidence="2 3">
    <name type="scientific">Leucobacter iarius</name>
    <dbReference type="NCBI Taxonomy" id="333963"/>
    <lineage>
        <taxon>Bacteria</taxon>
        <taxon>Bacillati</taxon>
        <taxon>Actinomycetota</taxon>
        <taxon>Actinomycetes</taxon>
        <taxon>Micrococcales</taxon>
        <taxon>Microbacteriaceae</taxon>
        <taxon>Leucobacter</taxon>
    </lineage>
</organism>
<proteinExistence type="predicted"/>
<feature type="transmembrane region" description="Helical" evidence="1">
    <location>
        <begin position="124"/>
        <end position="144"/>
    </location>
</feature>
<keyword evidence="3" id="KW-1185">Reference proteome</keyword>
<sequence length="166" mass="17947">MEDEVRPSEFYKDPGFVLLSGPFAVTVPVVVQLGVMAFTIPGFQPYSLKAGFAFLCIPSLVLGLGLSVLCLCLWRIRASPPGTASAYLRACAIGVVVGVLGAYPVGQLGASTTLARGMNFDESWSILISGVYLALVFTGHMLWWERREASKHRSLRAERLAAKPVE</sequence>
<keyword evidence="1" id="KW-0472">Membrane</keyword>
<gene>
    <name evidence="2" type="ORF">GCM10009768_12740</name>
</gene>
<keyword evidence="1" id="KW-0812">Transmembrane</keyword>
<feature type="transmembrane region" description="Helical" evidence="1">
    <location>
        <begin position="52"/>
        <end position="74"/>
    </location>
</feature>